<evidence type="ECO:0000313" key="3">
    <source>
        <dbReference type="Proteomes" id="UP001316803"/>
    </source>
</evidence>
<protein>
    <submittedName>
        <fullName evidence="2">Uncharacterized protein</fullName>
    </submittedName>
</protein>
<name>A0AAN8ERD4_9EURO</name>
<feature type="region of interest" description="Disordered" evidence="1">
    <location>
        <begin position="125"/>
        <end position="160"/>
    </location>
</feature>
<sequence>MPRGLTRRYRDLRLETQPVLDLGRLCQKFAKYLEEQASQLAEWQNWQQRLQERIASEVPTTIAAQESTMPRSEVEDILDTLSSIMNTMKSTLDTAIQDAPDEDPYLLYRRHQVILGLNSVARRASQTSNGEYSDNDMPPYERPPSYIQSQRDESWRGSRDARRRSMRTYLEIQHDNEVARDLTGNRRRDRRAADHQAIPGIFVNGRPVVGSYVDSDESSSDDSDARSRVS</sequence>
<gene>
    <name evidence="2" type="ORF">OHC33_002411</name>
</gene>
<dbReference type="EMBL" id="JAKLMC020000004">
    <property type="protein sequence ID" value="KAK5956922.1"/>
    <property type="molecule type" value="Genomic_DNA"/>
</dbReference>
<keyword evidence="3" id="KW-1185">Reference proteome</keyword>
<accession>A0AAN8ERD4</accession>
<dbReference type="Proteomes" id="UP001316803">
    <property type="component" value="Unassembled WGS sequence"/>
</dbReference>
<feature type="compositionally biased region" description="Basic and acidic residues" evidence="1">
    <location>
        <begin position="150"/>
        <end position="160"/>
    </location>
</feature>
<organism evidence="2 3">
    <name type="scientific">Knufia fluminis</name>
    <dbReference type="NCBI Taxonomy" id="191047"/>
    <lineage>
        <taxon>Eukaryota</taxon>
        <taxon>Fungi</taxon>
        <taxon>Dikarya</taxon>
        <taxon>Ascomycota</taxon>
        <taxon>Pezizomycotina</taxon>
        <taxon>Eurotiomycetes</taxon>
        <taxon>Chaetothyriomycetidae</taxon>
        <taxon>Chaetothyriales</taxon>
        <taxon>Trichomeriaceae</taxon>
        <taxon>Knufia</taxon>
    </lineage>
</organism>
<reference evidence="2 3" key="1">
    <citation type="submission" date="2022-12" db="EMBL/GenBank/DDBJ databases">
        <title>Genomic features and morphological characterization of a novel Knufia sp. strain isolated from spacecraft assembly facility.</title>
        <authorList>
            <person name="Teixeira M."/>
            <person name="Chander A.M."/>
            <person name="Stajich J.E."/>
            <person name="Venkateswaran K."/>
        </authorList>
    </citation>
    <scope>NUCLEOTIDE SEQUENCE [LARGE SCALE GENOMIC DNA]</scope>
    <source>
        <strain evidence="2 3">FJI-L2-BK-P2</strain>
    </source>
</reference>
<feature type="region of interest" description="Disordered" evidence="1">
    <location>
        <begin position="178"/>
        <end position="230"/>
    </location>
</feature>
<comment type="caution">
    <text evidence="2">The sequence shown here is derived from an EMBL/GenBank/DDBJ whole genome shotgun (WGS) entry which is preliminary data.</text>
</comment>
<feature type="compositionally biased region" description="Basic and acidic residues" evidence="1">
    <location>
        <begin position="178"/>
        <end position="194"/>
    </location>
</feature>
<proteinExistence type="predicted"/>
<dbReference type="AlphaFoldDB" id="A0AAN8ERD4"/>
<evidence type="ECO:0000313" key="2">
    <source>
        <dbReference type="EMBL" id="KAK5956922.1"/>
    </source>
</evidence>
<evidence type="ECO:0000256" key="1">
    <source>
        <dbReference type="SAM" id="MobiDB-lite"/>
    </source>
</evidence>